<keyword evidence="2" id="KW-1185">Reference proteome</keyword>
<dbReference type="STRING" id="272123.Anacy_4989"/>
<dbReference type="Proteomes" id="UP000010474">
    <property type="component" value="Chromosome"/>
</dbReference>
<protein>
    <submittedName>
        <fullName evidence="1">Uncharacterized protein</fullName>
    </submittedName>
</protein>
<evidence type="ECO:0000313" key="1">
    <source>
        <dbReference type="EMBL" id="AFZ60329.1"/>
    </source>
</evidence>
<gene>
    <name evidence="1" type="ordered locus">Anacy_4989</name>
</gene>
<sequence length="67" mass="7516">MTLLCASIVPCPLPSKQWGAKGGINTSNGQGRYMIWDLRTVQTSDDMYEGNYLVSGFWNCILVRCVR</sequence>
<organism evidence="1 2">
    <name type="scientific">Anabaena cylindrica (strain ATCC 27899 / PCC 7122)</name>
    <dbReference type="NCBI Taxonomy" id="272123"/>
    <lineage>
        <taxon>Bacteria</taxon>
        <taxon>Bacillati</taxon>
        <taxon>Cyanobacteriota</taxon>
        <taxon>Cyanophyceae</taxon>
        <taxon>Nostocales</taxon>
        <taxon>Nostocaceae</taxon>
        <taxon>Anabaena</taxon>
    </lineage>
</organism>
<reference evidence="2" key="1">
    <citation type="journal article" date="2013" name="Proc. Natl. Acad. Sci. U.S.A.">
        <title>Improving the coverage of the cyanobacterial phylum using diversity-driven genome sequencing.</title>
        <authorList>
            <person name="Shih P.M."/>
            <person name="Wu D."/>
            <person name="Latifi A."/>
            <person name="Axen S.D."/>
            <person name="Fewer D.P."/>
            <person name="Talla E."/>
            <person name="Calteau A."/>
            <person name="Cai F."/>
            <person name="Tandeau de Marsac N."/>
            <person name="Rippka R."/>
            <person name="Herdman M."/>
            <person name="Sivonen K."/>
            <person name="Coursin T."/>
            <person name="Laurent T."/>
            <person name="Goodwin L."/>
            <person name="Nolan M."/>
            <person name="Davenport K.W."/>
            <person name="Han C.S."/>
            <person name="Rubin E.M."/>
            <person name="Eisen J.A."/>
            <person name="Woyke T."/>
            <person name="Gugger M."/>
            <person name="Kerfeld C.A."/>
        </authorList>
    </citation>
    <scope>NUCLEOTIDE SEQUENCE [LARGE SCALE GENOMIC DNA]</scope>
    <source>
        <strain evidence="2">ATCC 27899 / PCC 7122</strain>
    </source>
</reference>
<dbReference type="KEGG" id="acy:Anacy_4989"/>
<evidence type="ECO:0000313" key="2">
    <source>
        <dbReference type="Proteomes" id="UP000010474"/>
    </source>
</evidence>
<name>K9ZNG3_ANACC</name>
<dbReference type="EMBL" id="CP003659">
    <property type="protein sequence ID" value="AFZ60329.1"/>
    <property type="molecule type" value="Genomic_DNA"/>
</dbReference>
<dbReference type="HOGENOM" id="CLU_2802999_0_0_3"/>
<accession>K9ZNG3</accession>
<dbReference type="AlphaFoldDB" id="K9ZNG3"/>
<proteinExistence type="predicted"/>